<keyword evidence="1" id="KW-0409">Iron storage</keyword>
<evidence type="ECO:0000256" key="3">
    <source>
        <dbReference type="ARBA" id="ARBA00023002"/>
    </source>
</evidence>
<proteinExistence type="predicted"/>
<evidence type="ECO:0000256" key="1">
    <source>
        <dbReference type="ARBA" id="ARBA00022434"/>
    </source>
</evidence>
<evidence type="ECO:0000313" key="7">
    <source>
        <dbReference type="Proteomes" id="UP001492541"/>
    </source>
</evidence>
<organism evidence="6 7">
    <name type="scientific">Geoglobus acetivorans</name>
    <dbReference type="NCBI Taxonomy" id="565033"/>
    <lineage>
        <taxon>Archaea</taxon>
        <taxon>Methanobacteriati</taxon>
        <taxon>Methanobacteriota</taxon>
        <taxon>Archaeoglobi</taxon>
        <taxon>Archaeoglobales</taxon>
        <taxon>Archaeoglobaceae</taxon>
        <taxon>Geoglobus</taxon>
    </lineage>
</organism>
<protein>
    <submittedName>
        <fullName evidence="6">Ferritin</fullName>
    </submittedName>
</protein>
<dbReference type="InterPro" id="IPR009040">
    <property type="entry name" value="Ferritin-like_diiron"/>
</dbReference>
<dbReference type="InterPro" id="IPR009078">
    <property type="entry name" value="Ferritin-like_SF"/>
</dbReference>
<evidence type="ECO:0000259" key="5">
    <source>
        <dbReference type="PROSITE" id="PS50905"/>
    </source>
</evidence>
<dbReference type="SUPFAM" id="SSF47240">
    <property type="entry name" value="Ferritin-like"/>
    <property type="match status" value="1"/>
</dbReference>
<dbReference type="InterPro" id="IPR001519">
    <property type="entry name" value="Ferritin"/>
</dbReference>
<dbReference type="PANTHER" id="PTHR11431:SF127">
    <property type="entry name" value="BACTERIAL NON-HEME FERRITIN"/>
    <property type="match status" value="1"/>
</dbReference>
<dbReference type="Proteomes" id="UP001492541">
    <property type="component" value="Chromosome"/>
</dbReference>
<dbReference type="Pfam" id="PF00210">
    <property type="entry name" value="Ferritin"/>
    <property type="match status" value="1"/>
</dbReference>
<dbReference type="PANTHER" id="PTHR11431">
    <property type="entry name" value="FERRITIN"/>
    <property type="match status" value="1"/>
</dbReference>
<keyword evidence="2" id="KW-0479">Metal-binding</keyword>
<evidence type="ECO:0000256" key="2">
    <source>
        <dbReference type="ARBA" id="ARBA00022723"/>
    </source>
</evidence>
<accession>A0ABZ3H4S7</accession>
<dbReference type="EMBL" id="CP087714">
    <property type="protein sequence ID" value="XAT64567.1"/>
    <property type="molecule type" value="Genomic_DNA"/>
</dbReference>
<dbReference type="CDD" id="cd01055">
    <property type="entry name" value="Nonheme_Ferritin"/>
    <property type="match status" value="1"/>
</dbReference>
<evidence type="ECO:0000313" key="6">
    <source>
        <dbReference type="EMBL" id="XAT64567.1"/>
    </source>
</evidence>
<reference evidence="6 7" key="1">
    <citation type="submission" date="2021-11" db="EMBL/GenBank/DDBJ databases">
        <title>Whole genome of Geoglobus acetivorans.</title>
        <authorList>
            <person name="Liu D."/>
        </authorList>
    </citation>
    <scope>NUCLEOTIDE SEQUENCE [LARGE SCALE GENOMIC DNA]</scope>
    <source>
        <strain evidence="6 7">SBH6</strain>
    </source>
</reference>
<name>A0ABZ3H4S7_GEOAI</name>
<dbReference type="InterPro" id="IPR008331">
    <property type="entry name" value="Ferritin_DPS_dom"/>
</dbReference>
<dbReference type="RefSeq" id="WP_193808022.1">
    <property type="nucleotide sequence ID" value="NZ_CP087714.1"/>
</dbReference>
<dbReference type="PROSITE" id="PS50905">
    <property type="entry name" value="FERRITIN_LIKE"/>
    <property type="match status" value="1"/>
</dbReference>
<dbReference type="Gene3D" id="1.20.1260.10">
    <property type="match status" value="1"/>
</dbReference>
<feature type="domain" description="Ferritin-like diiron" evidence="5">
    <location>
        <begin position="2"/>
        <end position="147"/>
    </location>
</feature>
<sequence>MSSISERMVEALNEQLNWELYSAYIYLSMAAYFDSIELKGFANWMRVQWQEEITHAMRFYDYINERGGRVKLHAIQEPKAEWSSPLEAFEEAYNHEVGVTKRIHNLIDLALSEKDYATYNMLQWFVAEQVEEEASTSEIVGKLRIIGEDKHALLMLDQELGKRRFNPPADGQEV</sequence>
<dbReference type="InterPro" id="IPR012347">
    <property type="entry name" value="Ferritin-like"/>
</dbReference>
<dbReference type="InterPro" id="IPR041719">
    <property type="entry name" value="Ferritin_prok"/>
</dbReference>
<keyword evidence="7" id="KW-1185">Reference proteome</keyword>
<gene>
    <name evidence="6" type="ORF">LPQ35_04160</name>
</gene>
<keyword evidence="3" id="KW-0560">Oxidoreductase</keyword>
<keyword evidence="4" id="KW-0408">Iron</keyword>
<dbReference type="GeneID" id="90448851"/>
<evidence type="ECO:0000256" key="4">
    <source>
        <dbReference type="ARBA" id="ARBA00023004"/>
    </source>
</evidence>